<dbReference type="SUPFAM" id="SSF53098">
    <property type="entry name" value="Ribonuclease H-like"/>
    <property type="match status" value="1"/>
</dbReference>
<dbReference type="InParanoid" id="B9SB50"/>
<evidence type="ECO:0008006" key="3">
    <source>
        <dbReference type="Google" id="ProtNLM"/>
    </source>
</evidence>
<reference evidence="2" key="1">
    <citation type="journal article" date="2010" name="Nat. Biotechnol.">
        <title>Draft genome sequence of the oilseed species Ricinus communis.</title>
        <authorList>
            <person name="Chan A.P."/>
            <person name="Crabtree J."/>
            <person name="Zhao Q."/>
            <person name="Lorenzi H."/>
            <person name="Orvis J."/>
            <person name="Puiu D."/>
            <person name="Melake-Berhan A."/>
            <person name="Jones K.M."/>
            <person name="Redman J."/>
            <person name="Chen G."/>
            <person name="Cahoon E.B."/>
            <person name="Gedil M."/>
            <person name="Stanke M."/>
            <person name="Haas B.J."/>
            <person name="Wortman J.R."/>
            <person name="Fraser-Liggett C.M."/>
            <person name="Ravel J."/>
            <person name="Rabinowicz P.D."/>
        </authorList>
    </citation>
    <scope>NUCLEOTIDE SEQUENCE [LARGE SCALE GENOMIC DNA]</scope>
    <source>
        <strain evidence="2">cv. Hale</strain>
    </source>
</reference>
<protein>
    <recommendedName>
        <fullName evidence="3">3'-5' exonuclease domain-containing protein</fullName>
    </recommendedName>
</protein>
<gene>
    <name evidence="1" type="ORF">RCOM_0784700</name>
</gene>
<accession>B9SB50</accession>
<evidence type="ECO:0000313" key="1">
    <source>
        <dbReference type="EMBL" id="EEF39140.1"/>
    </source>
</evidence>
<organism evidence="1 2">
    <name type="scientific">Ricinus communis</name>
    <name type="common">Castor bean</name>
    <dbReference type="NCBI Taxonomy" id="3988"/>
    <lineage>
        <taxon>Eukaryota</taxon>
        <taxon>Viridiplantae</taxon>
        <taxon>Streptophyta</taxon>
        <taxon>Embryophyta</taxon>
        <taxon>Tracheophyta</taxon>
        <taxon>Spermatophyta</taxon>
        <taxon>Magnoliopsida</taxon>
        <taxon>eudicotyledons</taxon>
        <taxon>Gunneridae</taxon>
        <taxon>Pentapetalae</taxon>
        <taxon>rosids</taxon>
        <taxon>fabids</taxon>
        <taxon>Malpighiales</taxon>
        <taxon>Euphorbiaceae</taxon>
        <taxon>Acalyphoideae</taxon>
        <taxon>Acalypheae</taxon>
        <taxon>Ricinus</taxon>
    </lineage>
</organism>
<dbReference type="InterPro" id="IPR036397">
    <property type="entry name" value="RNaseH_sf"/>
</dbReference>
<dbReference type="Proteomes" id="UP000008311">
    <property type="component" value="Unassembled WGS sequence"/>
</dbReference>
<sequence length="111" mass="12837">MGVTIEELHGRVRTTVTCSRAVADRWIQEHLEAPCHHYQNIVSFDIEWRLTFQYCIRKCCPTFQLYQALANPNIIYTRVRISGNAKKLEKDYDLEVTHMANVADLAAKALI</sequence>
<evidence type="ECO:0000313" key="2">
    <source>
        <dbReference type="Proteomes" id="UP000008311"/>
    </source>
</evidence>
<dbReference type="AlphaFoldDB" id="B9SB50"/>
<dbReference type="InterPro" id="IPR012337">
    <property type="entry name" value="RNaseH-like_sf"/>
</dbReference>
<keyword evidence="2" id="KW-1185">Reference proteome</keyword>
<dbReference type="Gene3D" id="3.30.420.10">
    <property type="entry name" value="Ribonuclease H-like superfamily/Ribonuclease H"/>
    <property type="match status" value="1"/>
</dbReference>
<dbReference type="GO" id="GO:0003676">
    <property type="term" value="F:nucleic acid binding"/>
    <property type="evidence" value="ECO:0007669"/>
    <property type="project" value="InterPro"/>
</dbReference>
<name>B9SB50_RICCO</name>
<dbReference type="EMBL" id="EQ973911">
    <property type="protein sequence ID" value="EEF39140.1"/>
    <property type="molecule type" value="Genomic_DNA"/>
</dbReference>
<proteinExistence type="predicted"/>